<evidence type="ECO:0000313" key="1">
    <source>
        <dbReference type="EMBL" id="SVB58339.1"/>
    </source>
</evidence>
<dbReference type="InterPro" id="IPR007554">
    <property type="entry name" value="Glycerophosphate_synth"/>
</dbReference>
<proteinExistence type="predicted"/>
<dbReference type="GO" id="GO:0047355">
    <property type="term" value="F:CDP-glycerol glycerophosphotransferase activity"/>
    <property type="evidence" value="ECO:0007669"/>
    <property type="project" value="InterPro"/>
</dbReference>
<dbReference type="EMBL" id="UINC01048155">
    <property type="protein sequence ID" value="SVB58339.1"/>
    <property type="molecule type" value="Genomic_DNA"/>
</dbReference>
<accession>A0A382F6P6</accession>
<reference evidence="1" key="1">
    <citation type="submission" date="2018-05" db="EMBL/GenBank/DDBJ databases">
        <authorList>
            <person name="Lanie J.A."/>
            <person name="Ng W.-L."/>
            <person name="Kazmierczak K.M."/>
            <person name="Andrzejewski T.M."/>
            <person name="Davidsen T.M."/>
            <person name="Wayne K.J."/>
            <person name="Tettelin H."/>
            <person name="Glass J.I."/>
            <person name="Rusch D."/>
            <person name="Podicherti R."/>
            <person name="Tsui H.-C.T."/>
            <person name="Winkler M.E."/>
        </authorList>
    </citation>
    <scope>NUCLEOTIDE SEQUENCE</scope>
</reference>
<sequence length="374" mass="43225">MLKTLKYILQANEFLRLPKVMRRVVFYSEGKNYWPLFKGLIDGILDQSDLNVCYISSGKDDPGFEYSDNHFKSFLIDDSYVRNWLFENMQADVLIMTMPDLNNYQVKRSKHPVHYIYLQHNLLSLHMSYRQGAFDWFDTVFCAGPHHVHEIRCLEEKYNLPQKKILEHGYARLDSIIKHKQPTKVDNEFKHALFAPSWGHNAAIELGFGDQVVEKLLSFGYKVTLRPHPETLKSSSKIINKIISKHSNNKMFIYEEGVSSLDAFHQSDFMISDWSGAALEYSFGLNKPVIFLDLPKKINNPLYKEIDVIPLEVSVREDIGVIVSVDDITPSLISSLPYGKVDPSKYVFNIGRSDFYGVKYILDMTDDLCNKKSN</sequence>
<dbReference type="Gene3D" id="3.40.50.12580">
    <property type="match status" value="1"/>
</dbReference>
<dbReference type="AlphaFoldDB" id="A0A382F6P6"/>
<organism evidence="1">
    <name type="scientific">marine metagenome</name>
    <dbReference type="NCBI Taxonomy" id="408172"/>
    <lineage>
        <taxon>unclassified sequences</taxon>
        <taxon>metagenomes</taxon>
        <taxon>ecological metagenomes</taxon>
    </lineage>
</organism>
<evidence type="ECO:0008006" key="2">
    <source>
        <dbReference type="Google" id="ProtNLM"/>
    </source>
</evidence>
<gene>
    <name evidence="1" type="ORF">METZ01_LOCUS211193</name>
</gene>
<name>A0A382F6P6_9ZZZZ</name>
<dbReference type="GO" id="GO:0016020">
    <property type="term" value="C:membrane"/>
    <property type="evidence" value="ECO:0007669"/>
    <property type="project" value="InterPro"/>
</dbReference>
<dbReference type="InterPro" id="IPR043148">
    <property type="entry name" value="TagF_C"/>
</dbReference>
<protein>
    <recommendedName>
        <fullName evidence="2">CDP-glycerol--glycerophosphate glycerophosphotransferase</fullName>
    </recommendedName>
</protein>
<dbReference type="Pfam" id="PF04464">
    <property type="entry name" value="Glyphos_transf"/>
    <property type="match status" value="1"/>
</dbReference>